<dbReference type="SUPFAM" id="SSF48403">
    <property type="entry name" value="Ankyrin repeat"/>
    <property type="match status" value="1"/>
</dbReference>
<evidence type="ECO:0000313" key="3">
    <source>
        <dbReference type="Proteomes" id="UP000075714"/>
    </source>
</evidence>
<dbReference type="GO" id="GO:0004620">
    <property type="term" value="F:phospholipase activity"/>
    <property type="evidence" value="ECO:0007669"/>
    <property type="project" value="TreeGrafter"/>
</dbReference>
<evidence type="ECO:0000313" key="2">
    <source>
        <dbReference type="EMBL" id="KXZ45249.1"/>
    </source>
</evidence>
<organism evidence="2 3">
    <name type="scientific">Gonium pectorale</name>
    <name type="common">Green alga</name>
    <dbReference type="NCBI Taxonomy" id="33097"/>
    <lineage>
        <taxon>Eukaryota</taxon>
        <taxon>Viridiplantae</taxon>
        <taxon>Chlorophyta</taxon>
        <taxon>core chlorophytes</taxon>
        <taxon>Chlorophyceae</taxon>
        <taxon>CS clade</taxon>
        <taxon>Chlamydomonadales</taxon>
        <taxon>Volvocaceae</taxon>
        <taxon>Gonium</taxon>
    </lineage>
</organism>
<dbReference type="OrthoDB" id="542667at2759"/>
<dbReference type="AlphaFoldDB" id="A0A150G5U0"/>
<dbReference type="PANTHER" id="PTHR12393:SF6">
    <property type="entry name" value="SPHINGOMYELIN PHOSPHODIESTERASE 2"/>
    <property type="match status" value="1"/>
</dbReference>
<dbReference type="EMBL" id="LSYV01000057">
    <property type="protein sequence ID" value="KXZ45249.1"/>
    <property type="molecule type" value="Genomic_DNA"/>
</dbReference>
<dbReference type="GO" id="GO:0046513">
    <property type="term" value="P:ceramide biosynthetic process"/>
    <property type="evidence" value="ECO:0007669"/>
    <property type="project" value="TreeGrafter"/>
</dbReference>
<gene>
    <name evidence="2" type="ORF">GPECTOR_56g345</name>
</gene>
<feature type="compositionally biased region" description="Polar residues" evidence="1">
    <location>
        <begin position="426"/>
        <end position="436"/>
    </location>
</feature>
<dbReference type="InterPro" id="IPR036770">
    <property type="entry name" value="Ankyrin_rpt-contain_sf"/>
</dbReference>
<dbReference type="Gene3D" id="1.25.40.20">
    <property type="entry name" value="Ankyrin repeat-containing domain"/>
    <property type="match status" value="1"/>
</dbReference>
<dbReference type="GO" id="GO:0016020">
    <property type="term" value="C:membrane"/>
    <property type="evidence" value="ECO:0007669"/>
    <property type="project" value="TreeGrafter"/>
</dbReference>
<dbReference type="GO" id="GO:0071944">
    <property type="term" value="C:cell periphery"/>
    <property type="evidence" value="ECO:0007669"/>
    <property type="project" value="TreeGrafter"/>
</dbReference>
<comment type="caution">
    <text evidence="2">The sequence shown here is derived from an EMBL/GenBank/DDBJ whole genome shotgun (WGS) entry which is preliminary data.</text>
</comment>
<evidence type="ECO:0000256" key="1">
    <source>
        <dbReference type="SAM" id="MobiDB-lite"/>
    </source>
</evidence>
<protein>
    <submittedName>
        <fullName evidence="2">Uncharacterized protein</fullName>
    </submittedName>
</protein>
<sequence length="436" mass="47141">MDGPSRKHPSIWIPSIMDRIARFLPLNEVVCSLRVVDKATAAMLRSPEFMTVRLSEPVPHHAFEWRWGRPGAVRDLRLAQRRELLLCLTAASGVTDNLALAASFAGRMLLTSKVSKAAGQAGQLGSCLLLKQLGCDLGGAVEGAAAGDHLALCEELVCRQEVRYSPVDCACAAAKGGHVAVLDFMVSRCGDKLQRGNRNSDKWGILADVAEGCGLATLQRLTREWTDEGEEDKEAGLLRGDVLAAAAGSPTPDWRAKVEWLESQGFTRTCQAFATAVEQPDALERFAWLAQRGYPRQPSREELQEPLVAAAETGNLEAVLFLAEGRPDSEDQAWAADAADAAAGEGHLHVLQALHAAGWRFDAQEASRCAAAGGHLHVVAWLVETPDLGAPLDGELYRHAARSGSVELVAWLQERDCPRPGPSGRTVFTQQTPRRR</sequence>
<accession>A0A150G5U0</accession>
<dbReference type="Proteomes" id="UP000075714">
    <property type="component" value="Unassembled WGS sequence"/>
</dbReference>
<proteinExistence type="predicted"/>
<dbReference type="GO" id="GO:0005783">
    <property type="term" value="C:endoplasmic reticulum"/>
    <property type="evidence" value="ECO:0007669"/>
    <property type="project" value="TreeGrafter"/>
</dbReference>
<dbReference type="PANTHER" id="PTHR12393">
    <property type="entry name" value="SPHINGOMYELIN PHOSPHODIESTERASE RELATED"/>
    <property type="match status" value="1"/>
</dbReference>
<feature type="region of interest" description="Disordered" evidence="1">
    <location>
        <begin position="417"/>
        <end position="436"/>
    </location>
</feature>
<dbReference type="GO" id="GO:0030149">
    <property type="term" value="P:sphingolipid catabolic process"/>
    <property type="evidence" value="ECO:0007669"/>
    <property type="project" value="TreeGrafter"/>
</dbReference>
<name>A0A150G5U0_GONPE</name>
<keyword evidence="3" id="KW-1185">Reference proteome</keyword>
<reference evidence="3" key="1">
    <citation type="journal article" date="2016" name="Nat. Commun.">
        <title>The Gonium pectorale genome demonstrates co-option of cell cycle regulation during the evolution of multicellularity.</title>
        <authorList>
            <person name="Hanschen E.R."/>
            <person name="Marriage T.N."/>
            <person name="Ferris P.J."/>
            <person name="Hamaji T."/>
            <person name="Toyoda A."/>
            <person name="Fujiyama A."/>
            <person name="Neme R."/>
            <person name="Noguchi H."/>
            <person name="Minakuchi Y."/>
            <person name="Suzuki M."/>
            <person name="Kawai-Toyooka H."/>
            <person name="Smith D.R."/>
            <person name="Sparks H."/>
            <person name="Anderson J."/>
            <person name="Bakaric R."/>
            <person name="Luria V."/>
            <person name="Karger A."/>
            <person name="Kirschner M.W."/>
            <person name="Durand P.M."/>
            <person name="Michod R.E."/>
            <person name="Nozaki H."/>
            <person name="Olson B.J."/>
        </authorList>
    </citation>
    <scope>NUCLEOTIDE SEQUENCE [LARGE SCALE GENOMIC DNA]</scope>
    <source>
        <strain evidence="3">NIES-2863</strain>
    </source>
</reference>